<name>A0A088E468_9CREN</name>
<feature type="transmembrane region" description="Helical" evidence="5">
    <location>
        <begin position="352"/>
        <end position="372"/>
    </location>
</feature>
<keyword evidence="2 5" id="KW-0812">Transmembrane</keyword>
<dbReference type="GO" id="GO:0005886">
    <property type="term" value="C:plasma membrane"/>
    <property type="evidence" value="ECO:0007669"/>
    <property type="project" value="TreeGrafter"/>
</dbReference>
<dbReference type="InterPro" id="IPR005829">
    <property type="entry name" value="Sugar_transporter_CS"/>
</dbReference>
<gene>
    <name evidence="7" type="ORF">HA72_1094</name>
</gene>
<evidence type="ECO:0000256" key="4">
    <source>
        <dbReference type="ARBA" id="ARBA00023136"/>
    </source>
</evidence>
<feature type="transmembrane region" description="Helical" evidence="5">
    <location>
        <begin position="12"/>
        <end position="35"/>
    </location>
</feature>
<dbReference type="GeneID" id="91755565"/>
<dbReference type="PRINTS" id="PR00171">
    <property type="entry name" value="SUGRTRNSPORT"/>
</dbReference>
<dbReference type="PROSITE" id="PS00217">
    <property type="entry name" value="SUGAR_TRANSPORT_2"/>
    <property type="match status" value="1"/>
</dbReference>
<dbReference type="InterPro" id="IPR036259">
    <property type="entry name" value="MFS_trans_sf"/>
</dbReference>
<dbReference type="Gene3D" id="1.20.1250.20">
    <property type="entry name" value="MFS general substrate transporter like domains"/>
    <property type="match status" value="1"/>
</dbReference>
<feature type="transmembrane region" description="Helical" evidence="5">
    <location>
        <begin position="227"/>
        <end position="252"/>
    </location>
</feature>
<evidence type="ECO:0000313" key="7">
    <source>
        <dbReference type="EMBL" id="AIM27244.1"/>
    </source>
</evidence>
<accession>A0A088E468</accession>
<dbReference type="PANTHER" id="PTHR23508">
    <property type="entry name" value="CARBOXYLIC ACID TRANSPORTER PROTEIN HOMOLOG"/>
    <property type="match status" value="1"/>
</dbReference>
<organism evidence="7 8">
    <name type="scientific">Metallosphaera sedula</name>
    <dbReference type="NCBI Taxonomy" id="43687"/>
    <lineage>
        <taxon>Archaea</taxon>
        <taxon>Thermoproteota</taxon>
        <taxon>Thermoprotei</taxon>
        <taxon>Sulfolobales</taxon>
        <taxon>Sulfolobaceae</taxon>
        <taxon>Metallosphaera</taxon>
    </lineage>
</organism>
<dbReference type="PANTHER" id="PTHR23508:SF10">
    <property type="entry name" value="CARBOXYLIC ACID TRANSPORTER PROTEIN HOMOLOG"/>
    <property type="match status" value="1"/>
</dbReference>
<dbReference type="EMBL" id="CP008822">
    <property type="protein sequence ID" value="AIM27244.1"/>
    <property type="molecule type" value="Genomic_DNA"/>
</dbReference>
<dbReference type="GO" id="GO:0046943">
    <property type="term" value="F:carboxylic acid transmembrane transporter activity"/>
    <property type="evidence" value="ECO:0007669"/>
    <property type="project" value="TreeGrafter"/>
</dbReference>
<keyword evidence="3 5" id="KW-1133">Transmembrane helix</keyword>
<feature type="domain" description="Major facilitator superfamily (MFS) profile" evidence="6">
    <location>
        <begin position="10"/>
        <end position="407"/>
    </location>
</feature>
<dbReference type="PROSITE" id="PS50850">
    <property type="entry name" value="MFS"/>
    <property type="match status" value="1"/>
</dbReference>
<reference evidence="7 8" key="1">
    <citation type="journal article" date="2014" name="J. Bacteriol.">
        <title>Role of an Archaeal PitA Transporter in the Copper and Arsenic Resistance of Metallosphaera sedula, an Extreme Thermoacidophile.</title>
        <authorList>
            <person name="McCarthy S."/>
            <person name="Ai C."/>
            <person name="Wheaton G."/>
            <person name="Tevatia R."/>
            <person name="Eckrich V."/>
            <person name="Kelly R."/>
            <person name="Blum P."/>
        </authorList>
    </citation>
    <scope>NUCLEOTIDE SEQUENCE [LARGE SCALE GENOMIC DNA]</scope>
    <source>
        <strain evidence="7 8">CuR1</strain>
    </source>
</reference>
<keyword evidence="4 5" id="KW-0472">Membrane</keyword>
<dbReference type="RefSeq" id="WP_012021045.1">
    <property type="nucleotide sequence ID" value="NZ_AP019770.1"/>
</dbReference>
<feature type="transmembrane region" description="Helical" evidence="5">
    <location>
        <begin position="384"/>
        <end position="402"/>
    </location>
</feature>
<sequence>MSSPPGKLKSFFISSAGFLLDGYDLSVISFALLFLPKELHLTPLQEGLVSSASLMGMILGSVLLGLLSDKMGRKRLMGLDLVIFTVFAITSALSQNFLEMFLSRLLLGVGIGGDYPLSSSLMAEYSPSRSRGRYLVGAVSMYWVGTLLSAVVNLVFLPTGDYFWRYSFAFGALLSIPVIVARFSLPESPRWLISKGKLKGDGIPTQEEENKGVTGFLDLFRMRLLPYLLLVSAIWFLFDVASYGIGLYYPAIFREFSLPSNYEVIYATMIIAVGAILGYILAEVAIDSLGRRAVLLSGLGVMALLLAVGGVLRLTGVVLVPYFAVFVAMEQWAGAVTLFYPAELFPTPVRSSAQGFATAVSRIGAVLGVVFFPSMVKVLGLSNSLILFSVTSAIAFILALLLRETKRKELEEISLGLKEVKGRNPST</sequence>
<feature type="transmembrane region" description="Helical" evidence="5">
    <location>
        <begin position="47"/>
        <end position="67"/>
    </location>
</feature>
<proteinExistence type="predicted"/>
<feature type="transmembrane region" description="Helical" evidence="5">
    <location>
        <begin position="320"/>
        <end position="340"/>
    </location>
</feature>
<dbReference type="SUPFAM" id="SSF103473">
    <property type="entry name" value="MFS general substrate transporter"/>
    <property type="match status" value="1"/>
</dbReference>
<evidence type="ECO:0000256" key="3">
    <source>
        <dbReference type="ARBA" id="ARBA00022989"/>
    </source>
</evidence>
<dbReference type="OMA" id="FPMETRA"/>
<evidence type="ECO:0000256" key="1">
    <source>
        <dbReference type="ARBA" id="ARBA00004141"/>
    </source>
</evidence>
<protein>
    <submittedName>
        <fullName evidence="7">Major facilitator superfamily MFS_1</fullName>
    </submittedName>
</protein>
<dbReference type="Pfam" id="PF00083">
    <property type="entry name" value="Sugar_tr"/>
    <property type="match status" value="1"/>
</dbReference>
<dbReference type="AlphaFoldDB" id="A0A088E468"/>
<dbReference type="InterPro" id="IPR020846">
    <property type="entry name" value="MFS_dom"/>
</dbReference>
<evidence type="ECO:0000259" key="6">
    <source>
        <dbReference type="PROSITE" id="PS50850"/>
    </source>
</evidence>
<feature type="transmembrane region" description="Helical" evidence="5">
    <location>
        <begin position="264"/>
        <end position="282"/>
    </location>
</feature>
<dbReference type="Proteomes" id="UP000029084">
    <property type="component" value="Chromosome"/>
</dbReference>
<evidence type="ECO:0000256" key="2">
    <source>
        <dbReference type="ARBA" id="ARBA00022692"/>
    </source>
</evidence>
<comment type="subcellular location">
    <subcellularLocation>
        <location evidence="1">Membrane</location>
        <topology evidence="1">Multi-pass membrane protein</topology>
    </subcellularLocation>
</comment>
<feature type="transmembrane region" description="Helical" evidence="5">
    <location>
        <begin position="135"/>
        <end position="157"/>
    </location>
</feature>
<evidence type="ECO:0000256" key="5">
    <source>
        <dbReference type="SAM" id="Phobius"/>
    </source>
</evidence>
<dbReference type="InterPro" id="IPR003663">
    <property type="entry name" value="Sugar/inositol_transpt"/>
</dbReference>
<dbReference type="InterPro" id="IPR005828">
    <property type="entry name" value="MFS_sugar_transport-like"/>
</dbReference>
<feature type="transmembrane region" description="Helical" evidence="5">
    <location>
        <begin position="294"/>
        <end position="314"/>
    </location>
</feature>
<evidence type="ECO:0000313" key="8">
    <source>
        <dbReference type="Proteomes" id="UP000029084"/>
    </source>
</evidence>
<feature type="transmembrane region" description="Helical" evidence="5">
    <location>
        <begin position="163"/>
        <end position="185"/>
    </location>
</feature>